<evidence type="ECO:0000313" key="1">
    <source>
        <dbReference type="EMBL" id="MQL90463.1"/>
    </source>
</evidence>
<proteinExistence type="predicted"/>
<sequence>MHGRLSTDAHRVQNLWSVDAYLSTGKEGAVDRSLLKASLEKEGNPSVVVQRLFRNASLVGYLRFFVSQARVFVVLGVCPGTVWYRRVGPFVRDCEAERLFLCCIVRVGYWPDQPVVRSRVVASFFLTRALPLVVVRLTRALFFPHSLLSISPTFTLELLHEFRWLAGARGKAVVRLVAADQADNAKLERGVRGAFLGFRCDSRFFGSSIAFLSVVVRRLFRNASLVGYPRFFVSQARVFVVLGVCPGTVWYRRVGPFVRDCEAKRLFLCCVVRVGCWPDQPVVRSCVVASFFLTRALPLAVVREFVTRGRGICVVVPQNSRYMYPSWVTV</sequence>
<comment type="caution">
    <text evidence="1">The sequence shown here is derived from an EMBL/GenBank/DDBJ whole genome shotgun (WGS) entry which is preliminary data.</text>
</comment>
<accession>A0A843VDB2</accession>
<evidence type="ECO:0000313" key="2">
    <source>
        <dbReference type="Proteomes" id="UP000652761"/>
    </source>
</evidence>
<keyword evidence="2" id="KW-1185">Reference proteome</keyword>
<organism evidence="1 2">
    <name type="scientific">Colocasia esculenta</name>
    <name type="common">Wild taro</name>
    <name type="synonym">Arum esculentum</name>
    <dbReference type="NCBI Taxonomy" id="4460"/>
    <lineage>
        <taxon>Eukaryota</taxon>
        <taxon>Viridiplantae</taxon>
        <taxon>Streptophyta</taxon>
        <taxon>Embryophyta</taxon>
        <taxon>Tracheophyta</taxon>
        <taxon>Spermatophyta</taxon>
        <taxon>Magnoliopsida</taxon>
        <taxon>Liliopsida</taxon>
        <taxon>Araceae</taxon>
        <taxon>Aroideae</taxon>
        <taxon>Colocasieae</taxon>
        <taxon>Colocasia</taxon>
    </lineage>
</organism>
<name>A0A843VDB2_COLES</name>
<reference evidence="1" key="1">
    <citation type="submission" date="2017-07" db="EMBL/GenBank/DDBJ databases">
        <title>Taro Niue Genome Assembly and Annotation.</title>
        <authorList>
            <person name="Atibalentja N."/>
            <person name="Keating K."/>
            <person name="Fields C.J."/>
        </authorList>
    </citation>
    <scope>NUCLEOTIDE SEQUENCE</scope>
    <source>
        <strain evidence="1">Niue_2</strain>
        <tissue evidence="1">Leaf</tissue>
    </source>
</reference>
<protein>
    <submittedName>
        <fullName evidence="1">Uncharacterized protein</fullName>
    </submittedName>
</protein>
<dbReference type="Proteomes" id="UP000652761">
    <property type="component" value="Unassembled WGS sequence"/>
</dbReference>
<gene>
    <name evidence="1" type="ORF">Taro_023058</name>
</gene>
<dbReference type="AlphaFoldDB" id="A0A843VDB2"/>
<dbReference type="EMBL" id="NMUH01001243">
    <property type="protein sequence ID" value="MQL90463.1"/>
    <property type="molecule type" value="Genomic_DNA"/>
</dbReference>